<evidence type="ECO:0000256" key="10">
    <source>
        <dbReference type="PIRSR" id="PIRSR037875-50"/>
    </source>
</evidence>
<dbReference type="PROSITE" id="PS51892">
    <property type="entry name" value="SUBTILASE"/>
    <property type="match status" value="1"/>
</dbReference>
<dbReference type="PROSITE" id="PS00136">
    <property type="entry name" value="SUBTILASE_ASP"/>
    <property type="match status" value="1"/>
</dbReference>
<dbReference type="STRING" id="574376.BAMA_10990"/>
<evidence type="ECO:0000256" key="1">
    <source>
        <dbReference type="ARBA" id="ARBA00001913"/>
    </source>
</evidence>
<dbReference type="CDD" id="cd07482">
    <property type="entry name" value="Peptidases_S8_Lantibiotic_specific_protease"/>
    <property type="match status" value="1"/>
</dbReference>
<dbReference type="RefSeq" id="WP_034642447.1">
    <property type="nucleotide sequence ID" value="NZ_CBCSJC010000022.1"/>
</dbReference>
<comment type="subcellular location">
    <subcellularLocation>
        <location evidence="2">Secreted</location>
    </subcellularLocation>
</comment>
<keyword evidence="5 9" id="KW-0645">Protease</keyword>
<feature type="active site" description="Charge relay system" evidence="10 11">
    <location>
        <position position="188"/>
    </location>
</feature>
<comment type="cofactor">
    <cofactor evidence="1">
        <name>Ca(2+)</name>
        <dbReference type="ChEBI" id="CHEBI:29108"/>
    </cofactor>
</comment>
<dbReference type="GO" id="GO:0005576">
    <property type="term" value="C:extracellular region"/>
    <property type="evidence" value="ECO:0007669"/>
    <property type="project" value="UniProtKB-SubCell"/>
</dbReference>
<feature type="active site" description="Charge relay system" evidence="10 11">
    <location>
        <position position="141"/>
    </location>
</feature>
<dbReference type="InterPro" id="IPR036852">
    <property type="entry name" value="Peptidase_S8/S53_dom_sf"/>
</dbReference>
<evidence type="ECO:0000256" key="5">
    <source>
        <dbReference type="ARBA" id="ARBA00022670"/>
    </source>
</evidence>
<dbReference type="EMBL" id="JOTN01000021">
    <property type="protein sequence ID" value="KEK17873.1"/>
    <property type="molecule type" value="Genomic_DNA"/>
</dbReference>
<evidence type="ECO:0000256" key="8">
    <source>
        <dbReference type="ARBA" id="ARBA00022837"/>
    </source>
</evidence>
<evidence type="ECO:0000256" key="9">
    <source>
        <dbReference type="PIRNR" id="PIRNR037875"/>
    </source>
</evidence>
<reference evidence="13 14" key="1">
    <citation type="submission" date="2014-06" db="EMBL/GenBank/DDBJ databases">
        <title>Draft genome sequence of Bacillus manliponensis JCM 15802 (MCCC 1A00708).</title>
        <authorList>
            <person name="Lai Q."/>
            <person name="Liu Y."/>
            <person name="Shao Z."/>
        </authorList>
    </citation>
    <scope>NUCLEOTIDE SEQUENCE [LARGE SCALE GENOMIC DNA]</scope>
    <source>
        <strain evidence="13 14">JCM 15802</strain>
    </source>
</reference>
<accession>A0A073K6I6</accession>
<dbReference type="SUPFAM" id="SSF52743">
    <property type="entry name" value="Subtilisin-like"/>
    <property type="match status" value="1"/>
</dbReference>
<dbReference type="Proteomes" id="UP000027822">
    <property type="component" value="Unassembled WGS sequence"/>
</dbReference>
<protein>
    <recommendedName>
        <fullName evidence="9">Leader peptide-processing serine protease</fullName>
        <ecNumber evidence="9">3.4.21.-</ecNumber>
    </recommendedName>
</protein>
<evidence type="ECO:0000256" key="3">
    <source>
        <dbReference type="ARBA" id="ARBA00011073"/>
    </source>
</evidence>
<evidence type="ECO:0000313" key="13">
    <source>
        <dbReference type="EMBL" id="KEK17873.1"/>
    </source>
</evidence>
<dbReference type="GO" id="GO:0004252">
    <property type="term" value="F:serine-type endopeptidase activity"/>
    <property type="evidence" value="ECO:0007669"/>
    <property type="project" value="UniProtKB-UniRule"/>
</dbReference>
<proteinExistence type="inferred from homology"/>
<dbReference type="PANTHER" id="PTHR43806:SF11">
    <property type="entry name" value="CEREVISIN-RELATED"/>
    <property type="match status" value="1"/>
</dbReference>
<keyword evidence="8" id="KW-0106">Calcium</keyword>
<comment type="similarity">
    <text evidence="3 9 11">Belongs to the peptidase S8 family.</text>
</comment>
<evidence type="ECO:0000256" key="6">
    <source>
        <dbReference type="ARBA" id="ARBA00022801"/>
    </source>
</evidence>
<name>A0A073K6I6_9BACI</name>
<dbReference type="InterPro" id="IPR000209">
    <property type="entry name" value="Peptidase_S8/S53_dom"/>
</dbReference>
<evidence type="ECO:0000259" key="12">
    <source>
        <dbReference type="Pfam" id="PF00082"/>
    </source>
</evidence>
<comment type="caution">
    <text evidence="13">The sequence shown here is derived from an EMBL/GenBank/DDBJ whole genome shotgun (WGS) entry which is preliminary data.</text>
</comment>
<dbReference type="EC" id="3.4.21.-" evidence="9"/>
<dbReference type="AlphaFoldDB" id="A0A073K6I6"/>
<evidence type="ECO:0000256" key="4">
    <source>
        <dbReference type="ARBA" id="ARBA00022525"/>
    </source>
</evidence>
<keyword evidence="9" id="KW-0732">Signal</keyword>
<dbReference type="OrthoDB" id="9798386at2"/>
<dbReference type="InterPro" id="IPR050131">
    <property type="entry name" value="Peptidase_S8_subtilisin-like"/>
</dbReference>
<feature type="domain" description="Peptidase S8/S53" evidence="12">
    <location>
        <begin position="133"/>
        <end position="448"/>
    </location>
</feature>
<dbReference type="InterPro" id="IPR022398">
    <property type="entry name" value="Peptidase_S8_His-AS"/>
</dbReference>
<keyword evidence="6 9" id="KW-0378">Hydrolase</keyword>
<dbReference type="GO" id="GO:0006508">
    <property type="term" value="P:proteolysis"/>
    <property type="evidence" value="ECO:0007669"/>
    <property type="project" value="UniProtKB-KW"/>
</dbReference>
<sequence>MKCFVLFLLAFVQCYSFPLHEVHAEEQTNYYTILVKDKQKMNEVVEQVPLHNGEVTYTVDEVGLVQVKMTESSMKQLGKISLIDSYNPSARAVFPEVTSTSQAVPSDSLFEHQWDMKAVTNNGESYNIYSGSKNTVVGIIDSGLDIEHPDLKDNIVSGSKNLVPKGGFRGEERRESGNPNYLMDKLGHGTHVAGQVAANGRVKGVAPEVGIKAYRVFGGKTADFSWIIKAIVEAAKDDVDVINLSLGGYLVDGVSFAGDKKLKKGSAEIKAYEKAIQFAKEQGSIVVAAAGNDGLDVRDQTKMRDYLTNAYAKDGISFFGEVKDIPADLQDVVTVASVGPTNQLSIFSNYGDNFIDIVAHGGDYRLFEQYRNNPQMDQRLLVNEKVLSTWPDGYFYSAGNSVAAPKVSGALALIVDKYQLKDEPEKAVEFLYTHGVDKKHSKNFYGNGVLNVYKVVSN</sequence>
<dbReference type="PANTHER" id="PTHR43806">
    <property type="entry name" value="PEPTIDASE S8"/>
    <property type="match status" value="1"/>
</dbReference>
<comment type="pathway">
    <text evidence="9">Antibiotic biosynthesis.</text>
</comment>
<keyword evidence="14" id="KW-1185">Reference proteome</keyword>
<evidence type="ECO:0000256" key="2">
    <source>
        <dbReference type="ARBA" id="ARBA00004613"/>
    </source>
</evidence>
<dbReference type="InterPro" id="IPR008357">
    <property type="entry name" value="Lanit_process"/>
</dbReference>
<keyword evidence="4" id="KW-0964">Secreted</keyword>
<dbReference type="PROSITE" id="PS00137">
    <property type="entry name" value="SUBTILASE_HIS"/>
    <property type="match status" value="1"/>
</dbReference>
<keyword evidence="7 9" id="KW-0720">Serine protease</keyword>
<dbReference type="InterPro" id="IPR015500">
    <property type="entry name" value="Peptidase_S8_subtilisin-rel"/>
</dbReference>
<dbReference type="Gene3D" id="3.40.50.200">
    <property type="entry name" value="Peptidase S8/S53 domain"/>
    <property type="match status" value="1"/>
</dbReference>
<dbReference type="InterPro" id="IPR023827">
    <property type="entry name" value="Peptidase_S8_Asp-AS"/>
</dbReference>
<dbReference type="PRINTS" id="PR00723">
    <property type="entry name" value="SUBTILISIN"/>
</dbReference>
<evidence type="ECO:0000256" key="7">
    <source>
        <dbReference type="ARBA" id="ARBA00022825"/>
    </source>
</evidence>
<evidence type="ECO:0000256" key="11">
    <source>
        <dbReference type="PROSITE-ProRule" id="PRU01240"/>
    </source>
</evidence>
<dbReference type="PRINTS" id="PR01779">
    <property type="entry name" value="LANTIPROCESS"/>
</dbReference>
<organism evidence="13 14">
    <name type="scientific">Bacillus manliponensis</name>
    <dbReference type="NCBI Taxonomy" id="574376"/>
    <lineage>
        <taxon>Bacteria</taxon>
        <taxon>Bacillati</taxon>
        <taxon>Bacillota</taxon>
        <taxon>Bacilli</taxon>
        <taxon>Bacillales</taxon>
        <taxon>Bacillaceae</taxon>
        <taxon>Bacillus</taxon>
        <taxon>Bacillus cereus group</taxon>
    </lineage>
</organism>
<dbReference type="PIRSF" id="PIRSF037875">
    <property type="entry name" value="Peptidase_S8_lp"/>
    <property type="match status" value="1"/>
</dbReference>
<dbReference type="eggNOG" id="COG1404">
    <property type="taxonomic scope" value="Bacteria"/>
</dbReference>
<feature type="active site" description="Charge relay system" evidence="10 11">
    <location>
        <position position="401"/>
    </location>
</feature>
<evidence type="ECO:0000313" key="14">
    <source>
        <dbReference type="Proteomes" id="UP000027822"/>
    </source>
</evidence>
<keyword evidence="9" id="KW-0865">Zymogen</keyword>
<gene>
    <name evidence="13" type="ORF">BAMA_10990</name>
</gene>
<dbReference type="Pfam" id="PF00082">
    <property type="entry name" value="Peptidase_S8"/>
    <property type="match status" value="1"/>
</dbReference>